<feature type="compositionally biased region" description="Low complexity" evidence="1">
    <location>
        <begin position="993"/>
        <end position="1008"/>
    </location>
</feature>
<feature type="compositionally biased region" description="Low complexity" evidence="1">
    <location>
        <begin position="825"/>
        <end position="843"/>
    </location>
</feature>
<evidence type="ECO:0000313" key="2">
    <source>
        <dbReference type="EMBL" id="GLI60159.1"/>
    </source>
</evidence>
<accession>A0ABQ5RS57</accession>
<feature type="compositionally biased region" description="Polar residues" evidence="1">
    <location>
        <begin position="138"/>
        <end position="154"/>
    </location>
</feature>
<dbReference type="EMBL" id="BSDZ01000005">
    <property type="protein sequence ID" value="GLI60159.1"/>
    <property type="molecule type" value="Genomic_DNA"/>
</dbReference>
<name>A0ABQ5RS57_9CHLO</name>
<feature type="region of interest" description="Disordered" evidence="1">
    <location>
        <begin position="782"/>
        <end position="866"/>
    </location>
</feature>
<feature type="compositionally biased region" description="Low complexity" evidence="1">
    <location>
        <begin position="665"/>
        <end position="676"/>
    </location>
</feature>
<feature type="compositionally biased region" description="Low complexity" evidence="1">
    <location>
        <begin position="542"/>
        <end position="558"/>
    </location>
</feature>
<gene>
    <name evidence="2" type="ORF">VaNZ11_002220</name>
</gene>
<proteinExistence type="predicted"/>
<protein>
    <submittedName>
        <fullName evidence="2">Uncharacterized protein</fullName>
    </submittedName>
</protein>
<feature type="compositionally biased region" description="Gly residues" evidence="1">
    <location>
        <begin position="502"/>
        <end position="522"/>
    </location>
</feature>
<organism evidence="2 3">
    <name type="scientific">Volvox africanus</name>
    <dbReference type="NCBI Taxonomy" id="51714"/>
    <lineage>
        <taxon>Eukaryota</taxon>
        <taxon>Viridiplantae</taxon>
        <taxon>Chlorophyta</taxon>
        <taxon>core chlorophytes</taxon>
        <taxon>Chlorophyceae</taxon>
        <taxon>CS clade</taxon>
        <taxon>Chlamydomonadales</taxon>
        <taxon>Volvocaceae</taxon>
        <taxon>Volvox</taxon>
    </lineage>
</organism>
<feature type="region of interest" description="Disordered" evidence="1">
    <location>
        <begin position="59"/>
        <end position="90"/>
    </location>
</feature>
<dbReference type="Proteomes" id="UP001165090">
    <property type="component" value="Unassembled WGS sequence"/>
</dbReference>
<feature type="region of interest" description="Disordered" evidence="1">
    <location>
        <begin position="285"/>
        <end position="353"/>
    </location>
</feature>
<feature type="region of interest" description="Disordered" evidence="1">
    <location>
        <begin position="656"/>
        <end position="701"/>
    </location>
</feature>
<feature type="compositionally biased region" description="Low complexity" evidence="1">
    <location>
        <begin position="783"/>
        <end position="793"/>
    </location>
</feature>
<comment type="caution">
    <text evidence="2">The sequence shown here is derived from an EMBL/GenBank/DDBJ whole genome shotgun (WGS) entry which is preliminary data.</text>
</comment>
<feature type="compositionally biased region" description="Low complexity" evidence="1">
    <location>
        <begin position="949"/>
        <end position="969"/>
    </location>
</feature>
<feature type="region of interest" description="Disordered" evidence="1">
    <location>
        <begin position="123"/>
        <end position="154"/>
    </location>
</feature>
<feature type="region of interest" description="Disordered" evidence="1">
    <location>
        <begin position="493"/>
        <end position="572"/>
    </location>
</feature>
<evidence type="ECO:0000256" key="1">
    <source>
        <dbReference type="SAM" id="MobiDB-lite"/>
    </source>
</evidence>
<evidence type="ECO:0000313" key="3">
    <source>
        <dbReference type="Proteomes" id="UP001165090"/>
    </source>
</evidence>
<feature type="region of interest" description="Disordered" evidence="1">
    <location>
        <begin position="917"/>
        <end position="1008"/>
    </location>
</feature>
<reference evidence="2 3" key="1">
    <citation type="journal article" date="2023" name="IScience">
        <title>Expanded male sex-determining region conserved during the evolution of homothallism in the green alga Volvox.</title>
        <authorList>
            <person name="Yamamoto K."/>
            <person name="Matsuzaki R."/>
            <person name="Mahakham W."/>
            <person name="Heman W."/>
            <person name="Sekimoto H."/>
            <person name="Kawachi M."/>
            <person name="Minakuchi Y."/>
            <person name="Toyoda A."/>
            <person name="Nozaki H."/>
        </authorList>
    </citation>
    <scope>NUCLEOTIDE SEQUENCE [LARGE SCALE GENOMIC DNA]</scope>
    <source>
        <strain evidence="2 3">NIES-4468</strain>
    </source>
</reference>
<keyword evidence="3" id="KW-1185">Reference proteome</keyword>
<sequence length="1201" mass="124355">MRPESGFRNVSSDGVLQEMQVDVQQRPRLGRGRYLPRGVLDMECHPRLSYLRLSRPCEHSTTSRPVADSPGVLPLSATRTGNSKVALPTHPPDTLLTLDRKHCNMGQHDMASFGNMRVKALGHTPKTQPSELTMRASGIQQAATGNRSEATDTRSPSAIITTVIPTNAHPKAEVHLGRHDSCPPGLHLLTTPSDRNYGGSSNDSPNSNAHAAIITHSRVEPRPAKYPRLTGPMLMAPNPWATGSPPPLLIPPLAPGASIARPLPPVTTGVPTMYVQSNPPMWVSAARDPSGKYPQQLVDPTSTPALLNIGPLSVGGSGGDGAGGSGNGDGNGSGGGDGDGGGGSAGNGDTSTRSAGIASGGAVVAAISGGGRTCSSDPQYLLQGTPAGRSMETGPTCGTALAKIIAAVLAETLIVPSIADSIALAATASAGSSAVLGTEAANAAATLAHEATGAVASVAGAPAAVPAAPAVPARVAALPVACGYHSGGANSVGVRLKDQGRGGDGSSDGGSGRGGRAGGGHGSGDDGGDGGRNQVEVAVQASGRNDGSRISGSSSGHGCEYGGGGGSQAPPDADLMAMATDLAAHGRELVSRLVRVQATRQRLIQMEEMLTGQIQQARHMLLSVLDQQQQLVKQLPVQRPEQQPGKTLIQEQLRMRTQPPPPPLQQQQKQQPQQQQQRDENLPNLQLTKPQRKRSQSAELRCQAPQVLKQWRDEGPQLTAATAASIVEAAMEAGAAERALLQPSSEARAAAEMAEDMTTMPMHISQPATRPLATMAAGTSGLSVAGRSSSGGPVVPPPQRVQREQQHQTGPLPEAQQQQPHNVMQQLRQPAQQYLQQPKQQQQSVPGRPKQQQHPLELGDSWQQPQQQEDDIPLFVDCKDFKAYMADEERKSTEAAESLIQLGKLLPLPRLELQQPAAALSSRDVLKQQQPRPSPPQPQQDRQQKSTWSSPSSRRSQQPQQQLSSALPSPAGPAPGTQRPPLLPQAAYHNRQRQQQPRQQPQQWSQRQCPQTQALIAAATVHQSASTAAAAVAAAQLQTNPIVCGVGSPDNCRPGWATKDKRTVVAAGKPAPLCDDVNHDDALPHCPTSSAGAGAVVATAAVGTSSGNLRSTTAMTAASSRGAVAAGPSCTGASGTKWAAKSNEAERDDPAACSCRLSDYAAGTSTDGGTGTAAAAACDCGSDARTCSTPPGGTSGISRDT</sequence>
<feature type="compositionally biased region" description="Gly residues" evidence="1">
    <location>
        <begin position="313"/>
        <end position="346"/>
    </location>
</feature>
<feature type="compositionally biased region" description="Polar residues" evidence="1">
    <location>
        <begin position="815"/>
        <end position="824"/>
    </location>
</feature>